<dbReference type="GO" id="GO:0007156">
    <property type="term" value="P:homophilic cell adhesion via plasma membrane adhesion molecules"/>
    <property type="evidence" value="ECO:0007669"/>
    <property type="project" value="InterPro"/>
</dbReference>
<dbReference type="PROSITE" id="PS50268">
    <property type="entry name" value="CADHERIN_2"/>
    <property type="match status" value="6"/>
</dbReference>
<dbReference type="FunFam" id="2.60.40.60:FF:000007">
    <property type="entry name" value="Protocadherin alpha 2"/>
    <property type="match status" value="1"/>
</dbReference>
<keyword evidence="15" id="KW-1185">Reference proteome</keyword>
<keyword evidence="10" id="KW-0325">Glycoprotein</keyword>
<keyword evidence="5" id="KW-0677">Repeat</keyword>
<evidence type="ECO:0000256" key="5">
    <source>
        <dbReference type="ARBA" id="ARBA00022737"/>
    </source>
</evidence>
<evidence type="ECO:0000256" key="4">
    <source>
        <dbReference type="ARBA" id="ARBA00022729"/>
    </source>
</evidence>
<feature type="domain" description="Cadherin" evidence="13">
    <location>
        <begin position="39"/>
        <end position="153"/>
    </location>
</feature>
<feature type="domain" description="Cadherin" evidence="13">
    <location>
        <begin position="164"/>
        <end position="266"/>
    </location>
</feature>
<keyword evidence="8" id="KW-1133">Transmembrane helix</keyword>
<dbReference type="FunFam" id="2.60.40.60:FF:000092">
    <property type="entry name" value="Protocadherin 8"/>
    <property type="match status" value="1"/>
</dbReference>
<evidence type="ECO:0000256" key="6">
    <source>
        <dbReference type="ARBA" id="ARBA00022837"/>
    </source>
</evidence>
<dbReference type="SUPFAM" id="SSF49313">
    <property type="entry name" value="Cadherin-like"/>
    <property type="match status" value="6"/>
</dbReference>
<feature type="chain" id="PRO_5042218782" description="Cadherin domain-containing protein" evidence="12">
    <location>
        <begin position="36"/>
        <end position="899"/>
    </location>
</feature>
<dbReference type="PANTHER" id="PTHR24028">
    <property type="entry name" value="CADHERIN-87A"/>
    <property type="match status" value="1"/>
</dbReference>
<dbReference type="FunFam" id="2.60.40.60:FF:000016">
    <property type="entry name" value="Protocadherin 9"/>
    <property type="match status" value="1"/>
</dbReference>
<feature type="domain" description="Cadherin" evidence="13">
    <location>
        <begin position="726"/>
        <end position="855"/>
    </location>
</feature>
<evidence type="ECO:0000256" key="2">
    <source>
        <dbReference type="ARBA" id="ARBA00022475"/>
    </source>
</evidence>
<keyword evidence="3" id="KW-0812">Transmembrane</keyword>
<comment type="subcellular location">
    <subcellularLocation>
        <location evidence="1">Cell membrane</location>
        <topology evidence="1">Single-pass type I membrane protein</topology>
    </subcellularLocation>
</comment>
<dbReference type="InterPro" id="IPR013164">
    <property type="entry name" value="Cadherin_N"/>
</dbReference>
<dbReference type="Pfam" id="PF00028">
    <property type="entry name" value="Cadherin"/>
    <property type="match status" value="5"/>
</dbReference>
<dbReference type="FunFam" id="2.60.40.60:FF:000087">
    <property type="entry name" value="Protocadherin 9"/>
    <property type="match status" value="1"/>
</dbReference>
<evidence type="ECO:0000256" key="11">
    <source>
        <dbReference type="PROSITE-ProRule" id="PRU00043"/>
    </source>
</evidence>
<keyword evidence="2" id="KW-1003">Cell membrane</keyword>
<dbReference type="Gene3D" id="2.60.40.60">
    <property type="entry name" value="Cadherins"/>
    <property type="match status" value="7"/>
</dbReference>
<evidence type="ECO:0000256" key="1">
    <source>
        <dbReference type="ARBA" id="ARBA00004251"/>
    </source>
</evidence>
<evidence type="ECO:0000256" key="7">
    <source>
        <dbReference type="ARBA" id="ARBA00022889"/>
    </source>
</evidence>
<keyword evidence="4 12" id="KW-0732">Signal</keyword>
<dbReference type="GO" id="GO:0009653">
    <property type="term" value="P:anatomical structure morphogenesis"/>
    <property type="evidence" value="ECO:0007669"/>
    <property type="project" value="UniProtKB-ARBA"/>
</dbReference>
<evidence type="ECO:0000313" key="15">
    <source>
        <dbReference type="Proteomes" id="UP001221898"/>
    </source>
</evidence>
<feature type="signal peptide" evidence="12">
    <location>
        <begin position="1"/>
        <end position="35"/>
    </location>
</feature>
<accession>A0AAD7W7P1</accession>
<evidence type="ECO:0000256" key="12">
    <source>
        <dbReference type="SAM" id="SignalP"/>
    </source>
</evidence>
<keyword evidence="7" id="KW-0130">Cell adhesion</keyword>
<gene>
    <name evidence="14" type="ORF">AAFF_G00159040</name>
</gene>
<dbReference type="InterPro" id="IPR002126">
    <property type="entry name" value="Cadherin-like_dom"/>
</dbReference>
<dbReference type="SMART" id="SM00112">
    <property type="entry name" value="CA"/>
    <property type="match status" value="7"/>
</dbReference>
<dbReference type="AlphaFoldDB" id="A0AAD7W7P1"/>
<dbReference type="PANTHER" id="PTHR24028:SF260">
    <property type="entry name" value="PROTOCADHERIN-20"/>
    <property type="match status" value="1"/>
</dbReference>
<dbReference type="InterPro" id="IPR050174">
    <property type="entry name" value="Protocadherin/Cadherin-CA"/>
</dbReference>
<dbReference type="EMBL" id="JAINUG010000214">
    <property type="protein sequence ID" value="KAJ8387281.1"/>
    <property type="molecule type" value="Genomic_DNA"/>
</dbReference>
<feature type="domain" description="Cadherin" evidence="13">
    <location>
        <begin position="604"/>
        <end position="714"/>
    </location>
</feature>
<keyword evidence="6 11" id="KW-0106">Calcium</keyword>
<feature type="domain" description="Cadherin" evidence="13">
    <location>
        <begin position="268"/>
        <end position="497"/>
    </location>
</feature>
<dbReference type="CDD" id="cd11304">
    <property type="entry name" value="Cadherin_repeat"/>
    <property type="match status" value="6"/>
</dbReference>
<feature type="domain" description="Cadherin" evidence="13">
    <location>
        <begin position="499"/>
        <end position="603"/>
    </location>
</feature>
<comment type="caution">
    <text evidence="14">The sequence shown here is derived from an EMBL/GenBank/DDBJ whole genome shotgun (WGS) entry which is preliminary data.</text>
</comment>
<dbReference type="InterPro" id="IPR020894">
    <property type="entry name" value="Cadherin_CS"/>
</dbReference>
<keyword evidence="9" id="KW-0472">Membrane</keyword>
<sequence>MLNGNMSGERPRTLRGKLWGLCILLPLISPLSCFANFSPAKELVYRIKEGLPSGAMIGSVGADLRLDFSVDPPLSFNLNSKRAGQEQYVSLNGTTGELRTSARAIDRETLCRGEADGQDCSLHFDVFVLPQRHFRLLKVKVVVEDVNDNEPRFPALAGGMRLLVPEDSAVGVRFALEQSATDPDAGSNGVQTYWLSDDFGLFTLDVEENEGGELTPVLIVTGPLDRETRAEYETVVVAEDGGVPPLLGTVALTIVVTDVNDNCPRFPEETRADVTVYGNATKGTQVARVHAHDPDLGTNGRITYAYSERVGRDARSLFALDRVTGVIRLAGEIDDGAATKLYRLTVLAIGPGCVPAVAMVSARVVPVGPGPAAAIAARYISTERDGAVWLRESEPSGSPVAFFTVKNVARGGGSGGGGVGGHKVECRLEGEGPFRLTRYGTSADEYLLETSGALDYERRREYELAVVAVGRNGHGRPLARTSVRIRVTDENDNAPIFERGPSLELSLEENNAPGAFLATLHATDEDSGSRGEVIYLLGSDAPPSLFSLDRATGVLTASTSLDREEKERHRFTVRALDRGSPRKEAVATVTVTVLDRNDNAPRFVGKDFTFFVPEENFAGSGFETIGALSATDADAGPNGRVALSIINGSEGVFAIDAAGGEEGFLLRARAPLDREQRGAYVLWVEAVDGGSPPLSCVAAVTVLLVDVNDNAPLVLSPRSNRSYALVPPDTRPGTAVAEVYAVDRDAGMNAVIAYSIVRRRRRRARKEEGSDGGGGGTGCFEIDPDTGNITLRRWPLDRGLHSLLVRVSDRGQPEPLHATVLVNLFVNETVGNESYVRGLLGEEAAAMEAVEAPAFDRVVDLESGGAGAGWGTRPGRSPVASCWSRWPSPAWGCCCSSLC</sequence>
<evidence type="ECO:0000256" key="10">
    <source>
        <dbReference type="ARBA" id="ARBA00023180"/>
    </source>
</evidence>
<dbReference type="FunFam" id="2.60.40.60:FF:000005">
    <property type="entry name" value="Protocadherin 9"/>
    <property type="match status" value="1"/>
</dbReference>
<dbReference type="Proteomes" id="UP001221898">
    <property type="component" value="Unassembled WGS sequence"/>
</dbReference>
<evidence type="ECO:0000259" key="13">
    <source>
        <dbReference type="PROSITE" id="PS50268"/>
    </source>
</evidence>
<organism evidence="14 15">
    <name type="scientific">Aldrovandia affinis</name>
    <dbReference type="NCBI Taxonomy" id="143900"/>
    <lineage>
        <taxon>Eukaryota</taxon>
        <taxon>Metazoa</taxon>
        <taxon>Chordata</taxon>
        <taxon>Craniata</taxon>
        <taxon>Vertebrata</taxon>
        <taxon>Euteleostomi</taxon>
        <taxon>Actinopterygii</taxon>
        <taxon>Neopterygii</taxon>
        <taxon>Teleostei</taxon>
        <taxon>Notacanthiformes</taxon>
        <taxon>Halosauridae</taxon>
        <taxon>Aldrovandia</taxon>
    </lineage>
</organism>
<protein>
    <recommendedName>
        <fullName evidence="13">Cadherin domain-containing protein</fullName>
    </recommendedName>
</protein>
<dbReference type="PROSITE" id="PS00232">
    <property type="entry name" value="CADHERIN_1"/>
    <property type="match status" value="2"/>
</dbReference>
<evidence type="ECO:0000256" key="3">
    <source>
        <dbReference type="ARBA" id="ARBA00022692"/>
    </source>
</evidence>
<evidence type="ECO:0000256" key="9">
    <source>
        <dbReference type="ARBA" id="ARBA00023136"/>
    </source>
</evidence>
<evidence type="ECO:0000256" key="8">
    <source>
        <dbReference type="ARBA" id="ARBA00022989"/>
    </source>
</evidence>
<reference evidence="14" key="1">
    <citation type="journal article" date="2023" name="Science">
        <title>Genome structures resolve the early diversification of teleost fishes.</title>
        <authorList>
            <person name="Parey E."/>
            <person name="Louis A."/>
            <person name="Montfort J."/>
            <person name="Bouchez O."/>
            <person name="Roques C."/>
            <person name="Iampietro C."/>
            <person name="Lluch J."/>
            <person name="Castinel A."/>
            <person name="Donnadieu C."/>
            <person name="Desvignes T."/>
            <person name="Floi Bucao C."/>
            <person name="Jouanno E."/>
            <person name="Wen M."/>
            <person name="Mejri S."/>
            <person name="Dirks R."/>
            <person name="Jansen H."/>
            <person name="Henkel C."/>
            <person name="Chen W.J."/>
            <person name="Zahm M."/>
            <person name="Cabau C."/>
            <person name="Klopp C."/>
            <person name="Thompson A.W."/>
            <person name="Robinson-Rechavi M."/>
            <person name="Braasch I."/>
            <person name="Lecointre G."/>
            <person name="Bobe J."/>
            <person name="Postlethwait J.H."/>
            <person name="Berthelot C."/>
            <person name="Roest Crollius H."/>
            <person name="Guiguen Y."/>
        </authorList>
    </citation>
    <scope>NUCLEOTIDE SEQUENCE</scope>
    <source>
        <strain evidence="14">NC1722</strain>
    </source>
</reference>
<proteinExistence type="predicted"/>
<dbReference type="GO" id="GO:0005886">
    <property type="term" value="C:plasma membrane"/>
    <property type="evidence" value="ECO:0007669"/>
    <property type="project" value="UniProtKB-SubCell"/>
</dbReference>
<dbReference type="GO" id="GO:0005509">
    <property type="term" value="F:calcium ion binding"/>
    <property type="evidence" value="ECO:0007669"/>
    <property type="project" value="UniProtKB-UniRule"/>
</dbReference>
<name>A0AAD7W7P1_9TELE</name>
<evidence type="ECO:0000313" key="14">
    <source>
        <dbReference type="EMBL" id="KAJ8387281.1"/>
    </source>
</evidence>
<dbReference type="PRINTS" id="PR00205">
    <property type="entry name" value="CADHERIN"/>
</dbReference>
<dbReference type="Pfam" id="PF08266">
    <property type="entry name" value="Cadherin_2"/>
    <property type="match status" value="1"/>
</dbReference>
<dbReference type="InterPro" id="IPR015919">
    <property type="entry name" value="Cadherin-like_sf"/>
</dbReference>